<evidence type="ECO:0000313" key="1">
    <source>
        <dbReference type="EMBL" id="PKU80968.1"/>
    </source>
</evidence>
<proteinExistence type="predicted"/>
<gene>
    <name evidence="1" type="ORF">MA16_Dca021487</name>
</gene>
<dbReference type="Proteomes" id="UP000233837">
    <property type="component" value="Unassembled WGS sequence"/>
</dbReference>
<sequence>METTRIWLRDCAGGSEGKSRAGAEASASKKDYASVDGHGNGWMHAVASGVDGGHGRSRELDKHGHISQVNESIARNSAKVVDGESCVEISDGMIAIREQFAGIIARRWNRSYGCQQDV</sequence>
<dbReference type="EMBL" id="KZ502305">
    <property type="protein sequence ID" value="PKU80968.1"/>
    <property type="molecule type" value="Genomic_DNA"/>
</dbReference>
<accession>A0A2I0WZ89</accession>
<organism evidence="1 2">
    <name type="scientific">Dendrobium catenatum</name>
    <dbReference type="NCBI Taxonomy" id="906689"/>
    <lineage>
        <taxon>Eukaryota</taxon>
        <taxon>Viridiplantae</taxon>
        <taxon>Streptophyta</taxon>
        <taxon>Embryophyta</taxon>
        <taxon>Tracheophyta</taxon>
        <taxon>Spermatophyta</taxon>
        <taxon>Magnoliopsida</taxon>
        <taxon>Liliopsida</taxon>
        <taxon>Asparagales</taxon>
        <taxon>Orchidaceae</taxon>
        <taxon>Epidendroideae</taxon>
        <taxon>Malaxideae</taxon>
        <taxon>Dendrobiinae</taxon>
        <taxon>Dendrobium</taxon>
    </lineage>
</organism>
<dbReference type="AlphaFoldDB" id="A0A2I0WZ89"/>
<keyword evidence="2" id="KW-1185">Reference proteome</keyword>
<protein>
    <submittedName>
        <fullName evidence="1">Uncharacterized protein</fullName>
    </submittedName>
</protein>
<name>A0A2I0WZ89_9ASPA</name>
<reference evidence="1 2" key="1">
    <citation type="journal article" date="2016" name="Sci. Rep.">
        <title>The Dendrobium catenatum Lindl. genome sequence provides insights into polysaccharide synthase, floral development and adaptive evolution.</title>
        <authorList>
            <person name="Zhang G.Q."/>
            <person name="Xu Q."/>
            <person name="Bian C."/>
            <person name="Tsai W.C."/>
            <person name="Yeh C.M."/>
            <person name="Liu K.W."/>
            <person name="Yoshida K."/>
            <person name="Zhang L.S."/>
            <person name="Chang S.B."/>
            <person name="Chen F."/>
            <person name="Shi Y."/>
            <person name="Su Y.Y."/>
            <person name="Zhang Y.Q."/>
            <person name="Chen L.J."/>
            <person name="Yin Y."/>
            <person name="Lin M."/>
            <person name="Huang H."/>
            <person name="Deng H."/>
            <person name="Wang Z.W."/>
            <person name="Zhu S.L."/>
            <person name="Zhao X."/>
            <person name="Deng C."/>
            <person name="Niu S.C."/>
            <person name="Huang J."/>
            <person name="Wang M."/>
            <person name="Liu G.H."/>
            <person name="Yang H.J."/>
            <person name="Xiao X.J."/>
            <person name="Hsiao Y.Y."/>
            <person name="Wu W.L."/>
            <person name="Chen Y.Y."/>
            <person name="Mitsuda N."/>
            <person name="Ohme-Takagi M."/>
            <person name="Luo Y.B."/>
            <person name="Van de Peer Y."/>
            <person name="Liu Z.J."/>
        </authorList>
    </citation>
    <scope>NUCLEOTIDE SEQUENCE [LARGE SCALE GENOMIC DNA]</scope>
    <source>
        <tissue evidence="1">The whole plant</tissue>
    </source>
</reference>
<evidence type="ECO:0000313" key="2">
    <source>
        <dbReference type="Proteomes" id="UP000233837"/>
    </source>
</evidence>
<reference evidence="1 2" key="2">
    <citation type="journal article" date="2017" name="Nature">
        <title>The Apostasia genome and the evolution of orchids.</title>
        <authorList>
            <person name="Zhang G.Q."/>
            <person name="Liu K.W."/>
            <person name="Li Z."/>
            <person name="Lohaus R."/>
            <person name="Hsiao Y.Y."/>
            <person name="Niu S.C."/>
            <person name="Wang J.Y."/>
            <person name="Lin Y.C."/>
            <person name="Xu Q."/>
            <person name="Chen L.J."/>
            <person name="Yoshida K."/>
            <person name="Fujiwara S."/>
            <person name="Wang Z.W."/>
            <person name="Zhang Y.Q."/>
            <person name="Mitsuda N."/>
            <person name="Wang M."/>
            <person name="Liu G.H."/>
            <person name="Pecoraro L."/>
            <person name="Huang H.X."/>
            <person name="Xiao X.J."/>
            <person name="Lin M."/>
            <person name="Wu X.Y."/>
            <person name="Wu W.L."/>
            <person name="Chen Y.Y."/>
            <person name="Chang S.B."/>
            <person name="Sakamoto S."/>
            <person name="Ohme-Takagi M."/>
            <person name="Yagi M."/>
            <person name="Zeng S.J."/>
            <person name="Shen C.Y."/>
            <person name="Yeh C.M."/>
            <person name="Luo Y.B."/>
            <person name="Tsai W.C."/>
            <person name="Van de Peer Y."/>
            <person name="Liu Z.J."/>
        </authorList>
    </citation>
    <scope>NUCLEOTIDE SEQUENCE [LARGE SCALE GENOMIC DNA]</scope>
    <source>
        <tissue evidence="1">The whole plant</tissue>
    </source>
</reference>